<feature type="region of interest" description="Disordered" evidence="1">
    <location>
        <begin position="93"/>
        <end position="116"/>
    </location>
</feature>
<proteinExistence type="predicted"/>
<sequence>MSLFKKRALDEGGRFGCTDTASLIVVTNTKNINSPDYGHATMGDLQTRGREAIPGNCKKHQTTLLTLTLMGNLALPRLHSELVNITMQRSVLAPAQMGHPKEKTEPSEGRPAIQSRRKQTFTAVCLPAGPRIATYRGKRPLPLASAFSTPKSQPSSYMQSCFECGGCYYLLDRASSREITSVAHVFPSSSVACVDDARVGAEVQGKDQADRESYKRNPADTHDSIHTSNRSTVTDCWVSKGAPPPEFPYEKQSLTPYSIPPLPSRGSGGVRGSGQKRQMSAWIVGVDIFSLCQTL</sequence>
<organism evidence="2 3">
    <name type="scientific">Apodospora peruviana</name>
    <dbReference type="NCBI Taxonomy" id="516989"/>
    <lineage>
        <taxon>Eukaryota</taxon>
        <taxon>Fungi</taxon>
        <taxon>Dikarya</taxon>
        <taxon>Ascomycota</taxon>
        <taxon>Pezizomycotina</taxon>
        <taxon>Sordariomycetes</taxon>
        <taxon>Sordariomycetidae</taxon>
        <taxon>Sordariales</taxon>
        <taxon>Lasiosphaeriaceae</taxon>
        <taxon>Apodospora</taxon>
    </lineage>
</organism>
<feature type="region of interest" description="Disordered" evidence="1">
    <location>
        <begin position="249"/>
        <end position="274"/>
    </location>
</feature>
<dbReference type="EMBL" id="JAUEDM010000003">
    <property type="protein sequence ID" value="KAK3322347.1"/>
    <property type="molecule type" value="Genomic_DNA"/>
</dbReference>
<feature type="region of interest" description="Disordered" evidence="1">
    <location>
        <begin position="202"/>
        <end position="227"/>
    </location>
</feature>
<accession>A0AAE0ICS5</accession>
<protein>
    <submittedName>
        <fullName evidence="2">Uncharacterized protein</fullName>
    </submittedName>
</protein>
<evidence type="ECO:0000256" key="1">
    <source>
        <dbReference type="SAM" id="MobiDB-lite"/>
    </source>
</evidence>
<name>A0AAE0ICS5_9PEZI</name>
<reference evidence="2" key="2">
    <citation type="submission" date="2023-06" db="EMBL/GenBank/DDBJ databases">
        <authorList>
            <consortium name="Lawrence Berkeley National Laboratory"/>
            <person name="Haridas S."/>
            <person name="Hensen N."/>
            <person name="Bonometti L."/>
            <person name="Westerberg I."/>
            <person name="Brannstrom I.O."/>
            <person name="Guillou S."/>
            <person name="Cros-Aarteil S."/>
            <person name="Calhoun S."/>
            <person name="Kuo A."/>
            <person name="Mondo S."/>
            <person name="Pangilinan J."/>
            <person name="Riley R."/>
            <person name="Labutti K."/>
            <person name="Andreopoulos B."/>
            <person name="Lipzen A."/>
            <person name="Chen C."/>
            <person name="Yanf M."/>
            <person name="Daum C."/>
            <person name="Ng V."/>
            <person name="Clum A."/>
            <person name="Steindorff A."/>
            <person name="Ohm R."/>
            <person name="Martin F."/>
            <person name="Silar P."/>
            <person name="Natvig D."/>
            <person name="Lalanne C."/>
            <person name="Gautier V."/>
            <person name="Ament-Velasquez S.L."/>
            <person name="Kruys A."/>
            <person name="Hutchinson M.I."/>
            <person name="Powell A.J."/>
            <person name="Barry K."/>
            <person name="Miller A.N."/>
            <person name="Grigoriev I.V."/>
            <person name="Debuchy R."/>
            <person name="Gladieux P."/>
            <person name="Thoren M.H."/>
            <person name="Johannesson H."/>
        </authorList>
    </citation>
    <scope>NUCLEOTIDE SEQUENCE</scope>
    <source>
        <strain evidence="2">CBS 118394</strain>
    </source>
</reference>
<evidence type="ECO:0000313" key="2">
    <source>
        <dbReference type="EMBL" id="KAK3322347.1"/>
    </source>
</evidence>
<feature type="compositionally biased region" description="Basic and acidic residues" evidence="1">
    <location>
        <begin position="99"/>
        <end position="108"/>
    </location>
</feature>
<comment type="caution">
    <text evidence="2">The sequence shown here is derived from an EMBL/GenBank/DDBJ whole genome shotgun (WGS) entry which is preliminary data.</text>
</comment>
<feature type="compositionally biased region" description="Basic and acidic residues" evidence="1">
    <location>
        <begin position="202"/>
        <end position="225"/>
    </location>
</feature>
<dbReference type="Proteomes" id="UP001283341">
    <property type="component" value="Unassembled WGS sequence"/>
</dbReference>
<evidence type="ECO:0000313" key="3">
    <source>
        <dbReference type="Proteomes" id="UP001283341"/>
    </source>
</evidence>
<reference evidence="2" key="1">
    <citation type="journal article" date="2023" name="Mol. Phylogenet. Evol.">
        <title>Genome-scale phylogeny and comparative genomics of the fungal order Sordariales.</title>
        <authorList>
            <person name="Hensen N."/>
            <person name="Bonometti L."/>
            <person name="Westerberg I."/>
            <person name="Brannstrom I.O."/>
            <person name="Guillou S."/>
            <person name="Cros-Aarteil S."/>
            <person name="Calhoun S."/>
            <person name="Haridas S."/>
            <person name="Kuo A."/>
            <person name="Mondo S."/>
            <person name="Pangilinan J."/>
            <person name="Riley R."/>
            <person name="LaButti K."/>
            <person name="Andreopoulos B."/>
            <person name="Lipzen A."/>
            <person name="Chen C."/>
            <person name="Yan M."/>
            <person name="Daum C."/>
            <person name="Ng V."/>
            <person name="Clum A."/>
            <person name="Steindorff A."/>
            <person name="Ohm R.A."/>
            <person name="Martin F."/>
            <person name="Silar P."/>
            <person name="Natvig D.O."/>
            <person name="Lalanne C."/>
            <person name="Gautier V."/>
            <person name="Ament-Velasquez S.L."/>
            <person name="Kruys A."/>
            <person name="Hutchinson M.I."/>
            <person name="Powell A.J."/>
            <person name="Barry K."/>
            <person name="Miller A.N."/>
            <person name="Grigoriev I.V."/>
            <person name="Debuchy R."/>
            <person name="Gladieux P."/>
            <person name="Hiltunen Thoren M."/>
            <person name="Johannesson H."/>
        </authorList>
    </citation>
    <scope>NUCLEOTIDE SEQUENCE</scope>
    <source>
        <strain evidence="2">CBS 118394</strain>
    </source>
</reference>
<keyword evidence="3" id="KW-1185">Reference proteome</keyword>
<dbReference type="AlphaFoldDB" id="A0AAE0ICS5"/>
<gene>
    <name evidence="2" type="ORF">B0H66DRAFT_554072</name>
</gene>